<proteinExistence type="predicted"/>
<accession>A0AAE9SKV2</accession>
<dbReference type="EMBL" id="CP038804">
    <property type="protein sequence ID" value="UTY34637.1"/>
    <property type="molecule type" value="Genomic_DNA"/>
</dbReference>
<dbReference type="AlphaFoldDB" id="A0AAE9SKV2"/>
<evidence type="ECO:0000313" key="1">
    <source>
        <dbReference type="EMBL" id="UTY34637.1"/>
    </source>
</evidence>
<gene>
    <name evidence="1" type="ORF">E4N74_11980</name>
</gene>
<protein>
    <recommendedName>
        <fullName evidence="3">HTH HARE-type domain-containing protein</fullName>
    </recommendedName>
</protein>
<organism evidence="1 2">
    <name type="scientific">Treponema putidum</name>
    <dbReference type="NCBI Taxonomy" id="221027"/>
    <lineage>
        <taxon>Bacteria</taxon>
        <taxon>Pseudomonadati</taxon>
        <taxon>Spirochaetota</taxon>
        <taxon>Spirochaetia</taxon>
        <taxon>Spirochaetales</taxon>
        <taxon>Treponemataceae</taxon>
        <taxon>Treponema</taxon>
    </lineage>
</organism>
<evidence type="ECO:0008006" key="3">
    <source>
        <dbReference type="Google" id="ProtNLM"/>
    </source>
</evidence>
<dbReference type="Proteomes" id="UP001058682">
    <property type="component" value="Chromosome"/>
</dbReference>
<evidence type="ECO:0000313" key="2">
    <source>
        <dbReference type="Proteomes" id="UP001058682"/>
    </source>
</evidence>
<reference evidence="1" key="1">
    <citation type="submission" date="2019-04" db="EMBL/GenBank/DDBJ databases">
        <title>Whole genome sequencing of oral phylogroup 2 treponemes.</title>
        <authorList>
            <person name="Chan Y."/>
            <person name="Zeng H.H."/>
            <person name="Yu X.L."/>
            <person name="Leung W.K."/>
            <person name="Watt R.M."/>
        </authorList>
    </citation>
    <scope>NUCLEOTIDE SEQUENCE</scope>
    <source>
        <strain evidence="1">OMZ 835</strain>
    </source>
</reference>
<sequence length="242" mass="28581">MAKKHTQVDDIIETMQKNGGYATLAHLNQNVDTSSWKTKTPFESIRCYLQRSDEFFKIQPGLWALTNYRESVLKKFQIKENRKEQIETFTHSYYQGLIVDIGNMKNLKTYVPAQDKNKLFLDKKLGQISTMTDIPEFTYPKITNRAKTIDIIWFNEREMPTAFYEVEHSTNIINSLNKFFELQDFRARFCIVADKKRKNEFDDKISQSIYRPIKSLVDFVDYEILANQHSKMAELFKNTLVL</sequence>
<dbReference type="RefSeq" id="WP_255817871.1">
    <property type="nucleotide sequence ID" value="NZ_CP038804.1"/>
</dbReference>
<name>A0AAE9SKV2_9SPIR</name>